<name>A0AAD7MZG9_9AGAR</name>
<dbReference type="Proteomes" id="UP001215598">
    <property type="component" value="Unassembled WGS sequence"/>
</dbReference>
<evidence type="ECO:0000313" key="1">
    <source>
        <dbReference type="EMBL" id="KAJ7739213.1"/>
    </source>
</evidence>
<comment type="caution">
    <text evidence="1">The sequence shown here is derived from an EMBL/GenBank/DDBJ whole genome shotgun (WGS) entry which is preliminary data.</text>
</comment>
<dbReference type="AlphaFoldDB" id="A0AAD7MZG9"/>
<gene>
    <name evidence="1" type="ORF">B0H16DRAFT_1465472</name>
</gene>
<dbReference type="EMBL" id="JARKIB010000108">
    <property type="protein sequence ID" value="KAJ7739213.1"/>
    <property type="molecule type" value="Genomic_DNA"/>
</dbReference>
<evidence type="ECO:0000313" key="2">
    <source>
        <dbReference type="Proteomes" id="UP001215598"/>
    </source>
</evidence>
<sequence>MYAGRDEVRARGACYADTGLLRALVLLASDQTLPKGWPFVHQLLTESMEASCCYAVLSQKVESLPEAEALVDETSDWFAESPVFRQWERFVDVCGKIQPKHNIFNLFVSVVHASTGARHLPKNKVGIWNMLSTSLRFNKNDSVFITVEYTAAQDHAGPVALAVLPFADIASPQTDADEQVDGSVGHELILAFSCSTQVHDELLRLAMLQFPASDRSFDCYHAVELVNLAKLDVLTPQILDSSSQLACSTSRPGEYSWGFNKRISTGKVRKLGVVEVERNLLDVIQSKGSFSLSVFLSFSSSYPRIKLRPRTMQ</sequence>
<organism evidence="1 2">
    <name type="scientific">Mycena metata</name>
    <dbReference type="NCBI Taxonomy" id="1033252"/>
    <lineage>
        <taxon>Eukaryota</taxon>
        <taxon>Fungi</taxon>
        <taxon>Dikarya</taxon>
        <taxon>Basidiomycota</taxon>
        <taxon>Agaricomycotina</taxon>
        <taxon>Agaricomycetes</taxon>
        <taxon>Agaricomycetidae</taxon>
        <taxon>Agaricales</taxon>
        <taxon>Marasmiineae</taxon>
        <taxon>Mycenaceae</taxon>
        <taxon>Mycena</taxon>
    </lineage>
</organism>
<reference evidence="1" key="1">
    <citation type="submission" date="2023-03" db="EMBL/GenBank/DDBJ databases">
        <title>Massive genome expansion in bonnet fungi (Mycena s.s.) driven by repeated elements and novel gene families across ecological guilds.</title>
        <authorList>
            <consortium name="Lawrence Berkeley National Laboratory"/>
            <person name="Harder C.B."/>
            <person name="Miyauchi S."/>
            <person name="Viragh M."/>
            <person name="Kuo A."/>
            <person name="Thoen E."/>
            <person name="Andreopoulos B."/>
            <person name="Lu D."/>
            <person name="Skrede I."/>
            <person name="Drula E."/>
            <person name="Henrissat B."/>
            <person name="Morin E."/>
            <person name="Kohler A."/>
            <person name="Barry K."/>
            <person name="LaButti K."/>
            <person name="Morin E."/>
            <person name="Salamov A."/>
            <person name="Lipzen A."/>
            <person name="Mereny Z."/>
            <person name="Hegedus B."/>
            <person name="Baldrian P."/>
            <person name="Stursova M."/>
            <person name="Weitz H."/>
            <person name="Taylor A."/>
            <person name="Grigoriev I.V."/>
            <person name="Nagy L.G."/>
            <person name="Martin F."/>
            <person name="Kauserud H."/>
        </authorList>
    </citation>
    <scope>NUCLEOTIDE SEQUENCE</scope>
    <source>
        <strain evidence="1">CBHHK182m</strain>
    </source>
</reference>
<accession>A0AAD7MZG9</accession>
<protein>
    <submittedName>
        <fullName evidence="1">Uncharacterized protein</fullName>
    </submittedName>
</protein>
<proteinExistence type="predicted"/>
<keyword evidence="2" id="KW-1185">Reference proteome</keyword>